<proteinExistence type="predicted"/>
<dbReference type="EMBL" id="CAEZTO010000003">
    <property type="protein sequence ID" value="CAB4566344.1"/>
    <property type="molecule type" value="Genomic_DNA"/>
</dbReference>
<dbReference type="EMBL" id="CAEZST010000015">
    <property type="protein sequence ID" value="CAB4548869.1"/>
    <property type="molecule type" value="Genomic_DNA"/>
</dbReference>
<organism evidence="1">
    <name type="scientific">freshwater metagenome</name>
    <dbReference type="NCBI Taxonomy" id="449393"/>
    <lineage>
        <taxon>unclassified sequences</taxon>
        <taxon>metagenomes</taxon>
        <taxon>ecological metagenomes</taxon>
    </lineage>
</organism>
<sequence>MRFYVDETFQLFDNEDRKPFYALAAIGIPYEEEEPIRAFLKAKGHGEPLHGTELLRSDAGHELLFEIAKRISHKCVEVVTSCPVNQKDRNGEKAREKLIKTLSRHIIQHYPQTKQILFEQRLAGYTSEQDARTFKEVEHELKASGIDLAQEFKTSEPLLWAADLLASSYRQMMTRAIDRYFDAWQAEVVVPKP</sequence>
<evidence type="ECO:0000313" key="2">
    <source>
        <dbReference type="EMBL" id="CAB4566344.1"/>
    </source>
</evidence>
<evidence type="ECO:0000313" key="1">
    <source>
        <dbReference type="EMBL" id="CAB4548869.1"/>
    </source>
</evidence>
<reference evidence="1" key="1">
    <citation type="submission" date="2020-05" db="EMBL/GenBank/DDBJ databases">
        <authorList>
            <person name="Chiriac C."/>
            <person name="Salcher M."/>
            <person name="Ghai R."/>
            <person name="Kavagutti S V."/>
        </authorList>
    </citation>
    <scope>NUCLEOTIDE SEQUENCE</scope>
</reference>
<protein>
    <submittedName>
        <fullName evidence="1">Unannotated protein</fullName>
    </submittedName>
</protein>
<dbReference type="AlphaFoldDB" id="A0A6J6CF75"/>
<gene>
    <name evidence="1" type="ORF">UFOPK1503_00881</name>
    <name evidence="2" type="ORF">UFOPK1693_00382</name>
</gene>
<name>A0A6J6CF75_9ZZZZ</name>
<accession>A0A6J6CF75</accession>